<keyword evidence="2" id="KW-1185">Reference proteome</keyword>
<reference evidence="1 2" key="1">
    <citation type="submission" date="2016-09" db="EMBL/GenBank/DDBJ databases">
        <title>Draft Genome Sequence of four Alteromonas macleodii strains isolated from copper coupons and grown long-term at elevated copper levels.</title>
        <authorList>
            <person name="Cusick K."/>
            <person name="Dale J."/>
            <person name="Little B."/>
            <person name="Biffinger J."/>
        </authorList>
    </citation>
    <scope>NUCLEOTIDE SEQUENCE [LARGE SCALE GENOMIC DNA]</scope>
    <source>
        <strain evidence="1 2">KCP01</strain>
    </source>
</reference>
<dbReference type="EMBL" id="MIPY01000020">
    <property type="protein sequence ID" value="OES30439.1"/>
    <property type="molecule type" value="Genomic_DNA"/>
</dbReference>
<protein>
    <recommendedName>
        <fullName evidence="3">Transposase</fullName>
    </recommendedName>
</protein>
<name>A0AB36FSX3_ALTMA</name>
<dbReference type="AlphaFoldDB" id="A0AB36FSX3"/>
<organism evidence="1 2">
    <name type="scientific">Alteromonas macleodii</name>
    <name type="common">Pseudoalteromonas macleodii</name>
    <dbReference type="NCBI Taxonomy" id="28108"/>
    <lineage>
        <taxon>Bacteria</taxon>
        <taxon>Pseudomonadati</taxon>
        <taxon>Pseudomonadota</taxon>
        <taxon>Gammaproteobacteria</taxon>
        <taxon>Alteromonadales</taxon>
        <taxon>Alteromonadaceae</taxon>
        <taxon>Alteromonas/Salinimonas group</taxon>
        <taxon>Alteromonas</taxon>
    </lineage>
</organism>
<evidence type="ECO:0000313" key="1">
    <source>
        <dbReference type="EMBL" id="OES30439.1"/>
    </source>
</evidence>
<sequence length="47" mass="5398">MFDGFKAMGQQWGKKWSVKNNLRRLQTLAGVDYFVCLLAKRVIALPV</sequence>
<gene>
    <name evidence="1" type="ORF">BFV95_2849</name>
</gene>
<proteinExistence type="predicted"/>
<evidence type="ECO:0000313" key="2">
    <source>
        <dbReference type="Proteomes" id="UP000095392"/>
    </source>
</evidence>
<comment type="caution">
    <text evidence="1">The sequence shown here is derived from an EMBL/GenBank/DDBJ whole genome shotgun (WGS) entry which is preliminary data.</text>
</comment>
<accession>A0AB36FSX3</accession>
<dbReference type="Proteomes" id="UP000095392">
    <property type="component" value="Unassembled WGS sequence"/>
</dbReference>
<evidence type="ECO:0008006" key="3">
    <source>
        <dbReference type="Google" id="ProtNLM"/>
    </source>
</evidence>